<reference evidence="3 4" key="1">
    <citation type="journal article" date="2019" name="Int. J. Syst. Evol. Microbiol.">
        <title>The Global Catalogue of Microorganisms (GCM) 10K type strain sequencing project: providing services to taxonomists for standard genome sequencing and annotation.</title>
        <authorList>
            <consortium name="The Broad Institute Genomics Platform"/>
            <consortium name="The Broad Institute Genome Sequencing Center for Infectious Disease"/>
            <person name="Wu L."/>
            <person name="Ma J."/>
        </authorList>
    </citation>
    <scope>NUCLEOTIDE SEQUENCE [LARGE SCALE GENOMIC DNA]</scope>
    <source>
        <strain evidence="3 4">JCM 30072</strain>
    </source>
</reference>
<evidence type="ECO:0000313" key="4">
    <source>
        <dbReference type="Proteomes" id="UP001596445"/>
    </source>
</evidence>
<sequence>MADDHDDRPAYDPSDPTPPEREPPYRQTAPQTAFTNTQVTVGFLVSLIGLAVIFGLPLVLA</sequence>
<gene>
    <name evidence="3" type="ORF">ACFQQG_14860</name>
</gene>
<protein>
    <submittedName>
        <fullName evidence="3">Uncharacterized protein</fullName>
    </submittedName>
</protein>
<feature type="region of interest" description="Disordered" evidence="1">
    <location>
        <begin position="1"/>
        <end position="31"/>
    </location>
</feature>
<dbReference type="RefSeq" id="WP_267161968.1">
    <property type="nucleotide sequence ID" value="NZ_CP112972.1"/>
</dbReference>
<keyword evidence="2" id="KW-0472">Membrane</keyword>
<accession>A0ABD5W3B6</accession>
<dbReference type="Pfam" id="PF24418">
    <property type="entry name" value="DUF7550"/>
    <property type="match status" value="1"/>
</dbReference>
<dbReference type="EMBL" id="JBHSZI010000001">
    <property type="protein sequence ID" value="MFC7059219.1"/>
    <property type="molecule type" value="Genomic_DNA"/>
</dbReference>
<dbReference type="AlphaFoldDB" id="A0ABD5W3B6"/>
<dbReference type="InterPro" id="IPR055972">
    <property type="entry name" value="DUF7550"/>
</dbReference>
<feature type="compositionally biased region" description="Basic and acidic residues" evidence="1">
    <location>
        <begin position="1"/>
        <end position="10"/>
    </location>
</feature>
<comment type="caution">
    <text evidence="3">The sequence shown here is derived from an EMBL/GenBank/DDBJ whole genome shotgun (WGS) entry which is preliminary data.</text>
</comment>
<keyword evidence="4" id="KW-1185">Reference proteome</keyword>
<dbReference type="GeneID" id="76631339"/>
<name>A0ABD5W3B6_9EURY</name>
<feature type="transmembrane region" description="Helical" evidence="2">
    <location>
        <begin position="39"/>
        <end position="60"/>
    </location>
</feature>
<organism evidence="3 4">
    <name type="scientific">Halovenus salina</name>
    <dbReference type="NCBI Taxonomy" id="1510225"/>
    <lineage>
        <taxon>Archaea</taxon>
        <taxon>Methanobacteriati</taxon>
        <taxon>Methanobacteriota</taxon>
        <taxon>Stenosarchaea group</taxon>
        <taxon>Halobacteria</taxon>
        <taxon>Halobacteriales</taxon>
        <taxon>Haloarculaceae</taxon>
        <taxon>Halovenus</taxon>
    </lineage>
</organism>
<keyword evidence="2" id="KW-1133">Transmembrane helix</keyword>
<evidence type="ECO:0000313" key="3">
    <source>
        <dbReference type="EMBL" id="MFC7059219.1"/>
    </source>
</evidence>
<proteinExistence type="predicted"/>
<evidence type="ECO:0000256" key="1">
    <source>
        <dbReference type="SAM" id="MobiDB-lite"/>
    </source>
</evidence>
<dbReference type="Proteomes" id="UP001596445">
    <property type="component" value="Unassembled WGS sequence"/>
</dbReference>
<keyword evidence="2" id="KW-0812">Transmembrane</keyword>
<evidence type="ECO:0000256" key="2">
    <source>
        <dbReference type="SAM" id="Phobius"/>
    </source>
</evidence>